<dbReference type="InterPro" id="IPR029063">
    <property type="entry name" value="SAM-dependent_MTases_sf"/>
</dbReference>
<dbReference type="SUPFAM" id="SSF53335">
    <property type="entry name" value="S-adenosyl-L-methionine-dependent methyltransferases"/>
    <property type="match status" value="1"/>
</dbReference>
<dbReference type="CDD" id="cd02440">
    <property type="entry name" value="AdoMet_MTases"/>
    <property type="match status" value="1"/>
</dbReference>
<accession>A0A6J4LQ69</accession>
<dbReference type="EMBL" id="CADCUE010000147">
    <property type="protein sequence ID" value="CAA9337916.1"/>
    <property type="molecule type" value="Genomic_DNA"/>
</dbReference>
<protein>
    <submittedName>
        <fullName evidence="1">Ubiquinone/menaquinone biosynthesis methyltransferase-related protein</fullName>
    </submittedName>
</protein>
<dbReference type="GO" id="GO:0032259">
    <property type="term" value="P:methylation"/>
    <property type="evidence" value="ECO:0007669"/>
    <property type="project" value="UniProtKB-KW"/>
</dbReference>
<dbReference type="GO" id="GO:0008168">
    <property type="term" value="F:methyltransferase activity"/>
    <property type="evidence" value="ECO:0007669"/>
    <property type="project" value="UniProtKB-KW"/>
</dbReference>
<evidence type="ECO:0000313" key="1">
    <source>
        <dbReference type="EMBL" id="CAA9337916.1"/>
    </source>
</evidence>
<gene>
    <name evidence="1" type="ORF">AVDCRST_MAG16-1665</name>
</gene>
<keyword evidence="1" id="KW-0830">Ubiquinone</keyword>
<dbReference type="AlphaFoldDB" id="A0A6J4LQ69"/>
<dbReference type="Gene3D" id="3.40.50.150">
    <property type="entry name" value="Vaccinia Virus protein VP39"/>
    <property type="match status" value="1"/>
</dbReference>
<keyword evidence="1" id="KW-0808">Transferase</keyword>
<organism evidence="1">
    <name type="scientific">uncultured Frankineae bacterium</name>
    <dbReference type="NCBI Taxonomy" id="437475"/>
    <lineage>
        <taxon>Bacteria</taxon>
        <taxon>Bacillati</taxon>
        <taxon>Actinomycetota</taxon>
        <taxon>Actinomycetes</taxon>
        <taxon>Frankiales</taxon>
        <taxon>environmental samples</taxon>
    </lineage>
</organism>
<reference evidence="1" key="1">
    <citation type="submission" date="2020-02" db="EMBL/GenBank/DDBJ databases">
        <authorList>
            <person name="Meier V. D."/>
        </authorList>
    </citation>
    <scope>NUCLEOTIDE SEQUENCE</scope>
    <source>
        <strain evidence="1">AVDCRST_MAG16</strain>
    </source>
</reference>
<keyword evidence="1" id="KW-0489">Methyltransferase</keyword>
<name>A0A6J4LQ69_9ACTN</name>
<proteinExistence type="predicted"/>
<sequence length="260" mass="27658">MRTPDPVAMTSLLGRSAPTPVPPTRSAYWLFYREVAAAQLAEWLPRRPARVLDLSGPAGFAAELVTAGHEVVLVRERVADAAVDADGPGRVLPVLADSRSLTWLAERSVDLVLAESRVLSMCLAAEVTAEQLAAALRPGGRLLLTVDSLGLGLARLADQGRWAELADVPSADVVLVPDDDGSITRCFWPEELSALLSAAGLEVEWVRPRSVLSPATVERALEQGGRAALRTLVDTEVALAQERQGEATGLHLVASARRPA</sequence>